<feature type="region of interest" description="Disordered" evidence="1">
    <location>
        <begin position="41"/>
        <end position="84"/>
    </location>
</feature>
<accession>A0A8T2MYM9</accession>
<gene>
    <name evidence="3" type="ORF">JZ751_023829</name>
    <name evidence="2" type="ORF">JZ751_023835</name>
</gene>
<protein>
    <submittedName>
        <fullName evidence="2">Uncharacterized protein</fullName>
    </submittedName>
</protein>
<name>A0A8T2MYM9_9TELE</name>
<reference evidence="2" key="1">
    <citation type="thesis" date="2021" institute="BYU ScholarsArchive" country="Provo, UT, USA">
        <title>Applications of and Algorithms for Genome Assembly and Genomic Analyses with an Emphasis on Marine Teleosts.</title>
        <authorList>
            <person name="Pickett B.D."/>
        </authorList>
    </citation>
    <scope>NUCLEOTIDE SEQUENCE</scope>
    <source>
        <strain evidence="2">HI-2016</strain>
    </source>
</reference>
<evidence type="ECO:0000313" key="4">
    <source>
        <dbReference type="Proteomes" id="UP000824540"/>
    </source>
</evidence>
<dbReference type="Proteomes" id="UP000824540">
    <property type="component" value="Unassembled WGS sequence"/>
</dbReference>
<feature type="non-terminal residue" evidence="2">
    <location>
        <position position="1"/>
    </location>
</feature>
<dbReference type="EMBL" id="JAFBMS010000536">
    <property type="protein sequence ID" value="KAG9330572.1"/>
    <property type="molecule type" value="Genomic_DNA"/>
</dbReference>
<dbReference type="AlphaFoldDB" id="A0A8T2MYM9"/>
<dbReference type="EMBL" id="JAFBMS010000534">
    <property type="protein sequence ID" value="KAG9330578.1"/>
    <property type="molecule type" value="Genomic_DNA"/>
</dbReference>
<organism evidence="2 4">
    <name type="scientific">Albula glossodonta</name>
    <name type="common">roundjaw bonefish</name>
    <dbReference type="NCBI Taxonomy" id="121402"/>
    <lineage>
        <taxon>Eukaryota</taxon>
        <taxon>Metazoa</taxon>
        <taxon>Chordata</taxon>
        <taxon>Craniata</taxon>
        <taxon>Vertebrata</taxon>
        <taxon>Euteleostomi</taxon>
        <taxon>Actinopterygii</taxon>
        <taxon>Neopterygii</taxon>
        <taxon>Teleostei</taxon>
        <taxon>Albuliformes</taxon>
        <taxon>Albulidae</taxon>
        <taxon>Albula</taxon>
    </lineage>
</organism>
<evidence type="ECO:0000256" key="1">
    <source>
        <dbReference type="SAM" id="MobiDB-lite"/>
    </source>
</evidence>
<evidence type="ECO:0000313" key="3">
    <source>
        <dbReference type="EMBL" id="KAG9330578.1"/>
    </source>
</evidence>
<feature type="region of interest" description="Disordered" evidence="1">
    <location>
        <begin position="149"/>
        <end position="175"/>
    </location>
</feature>
<proteinExistence type="predicted"/>
<sequence>AQPIGAARSPATAPREQGCLATAAGEWGCLSDQDGFVGVAREKKAESGGPGEGVACVSPTPPSPSGRPSLLRGSKPHTCKTEPDNVYLFEDTGAKARRRPIEAFQEDSRAAEVQQKLLEGCRVPLVSLERLRLPPAPGQLLASHFLQDRRRHSSPHLDTEPQTGGAVSPEPLRPRGCETLQRKKMMAIPVSLPFVSLHRIQQ</sequence>
<keyword evidence="4" id="KW-1185">Reference proteome</keyword>
<comment type="caution">
    <text evidence="2">The sequence shown here is derived from an EMBL/GenBank/DDBJ whole genome shotgun (WGS) entry which is preliminary data.</text>
</comment>
<feature type="non-terminal residue" evidence="2">
    <location>
        <position position="202"/>
    </location>
</feature>
<evidence type="ECO:0000313" key="2">
    <source>
        <dbReference type="EMBL" id="KAG9330572.1"/>
    </source>
</evidence>